<reference evidence="2 3" key="1">
    <citation type="submission" date="2018-09" db="EMBL/GenBank/DDBJ databases">
        <title>Phylogeny of the Shewanellaceae, and recommendation for two new genera, Pseudoshewanella and Parashewanella.</title>
        <authorList>
            <person name="Wang G."/>
        </authorList>
    </citation>
    <scope>NUCLEOTIDE SEQUENCE [LARGE SCALE GENOMIC DNA]</scope>
    <source>
        <strain evidence="2 3">C51</strain>
    </source>
</reference>
<dbReference type="EMBL" id="QZEI01000010">
    <property type="protein sequence ID" value="RLV60939.1"/>
    <property type="molecule type" value="Genomic_DNA"/>
</dbReference>
<keyword evidence="3" id="KW-1185">Reference proteome</keyword>
<organism evidence="2 3">
    <name type="scientific">Parashewanella curva</name>
    <dbReference type="NCBI Taxonomy" id="2338552"/>
    <lineage>
        <taxon>Bacteria</taxon>
        <taxon>Pseudomonadati</taxon>
        <taxon>Pseudomonadota</taxon>
        <taxon>Gammaproteobacteria</taxon>
        <taxon>Alteromonadales</taxon>
        <taxon>Shewanellaceae</taxon>
        <taxon>Parashewanella</taxon>
    </lineage>
</organism>
<sequence>MGLVCSHCHKNMSVAKIEEKRGEGLASQIRCYHCQAWLGKNVRIAQVKMLSFYLLVGLLILGYVVEQFEVMSYMLAAMMGMALIISHFMDQVHTIEAPEQEDVSDQLKKYR</sequence>
<dbReference type="OrthoDB" id="5600385at2"/>
<evidence type="ECO:0000256" key="1">
    <source>
        <dbReference type="SAM" id="Phobius"/>
    </source>
</evidence>
<dbReference type="RefSeq" id="WP_121837843.1">
    <property type="nucleotide sequence ID" value="NZ_ML014759.1"/>
</dbReference>
<dbReference type="AlphaFoldDB" id="A0A3L8Q1H9"/>
<accession>A0A3L8Q1H9</accession>
<keyword evidence="1" id="KW-0812">Transmembrane</keyword>
<comment type="caution">
    <text evidence="2">The sequence shown here is derived from an EMBL/GenBank/DDBJ whole genome shotgun (WGS) entry which is preliminary data.</text>
</comment>
<name>A0A3L8Q1H9_9GAMM</name>
<proteinExistence type="predicted"/>
<evidence type="ECO:0000313" key="3">
    <source>
        <dbReference type="Proteomes" id="UP000281474"/>
    </source>
</evidence>
<dbReference type="Proteomes" id="UP000281474">
    <property type="component" value="Unassembled WGS sequence"/>
</dbReference>
<gene>
    <name evidence="2" type="ORF">D5018_04670</name>
</gene>
<keyword evidence="1" id="KW-0472">Membrane</keyword>
<protein>
    <submittedName>
        <fullName evidence="2">Uncharacterized protein</fullName>
    </submittedName>
</protein>
<feature type="transmembrane region" description="Helical" evidence="1">
    <location>
        <begin position="47"/>
        <end position="65"/>
    </location>
</feature>
<keyword evidence="1" id="KW-1133">Transmembrane helix</keyword>
<evidence type="ECO:0000313" key="2">
    <source>
        <dbReference type="EMBL" id="RLV60939.1"/>
    </source>
</evidence>